<name>A0A6P8PXH5_GEOSA</name>
<feature type="region of interest" description="Disordered" evidence="1">
    <location>
        <begin position="418"/>
        <end position="440"/>
    </location>
</feature>
<evidence type="ECO:0000259" key="2">
    <source>
        <dbReference type="PROSITE" id="PS50030"/>
    </source>
</evidence>
<dbReference type="Proteomes" id="UP000515159">
    <property type="component" value="Chromosome 2"/>
</dbReference>
<dbReference type="CDD" id="cd01767">
    <property type="entry name" value="UBX"/>
    <property type="match status" value="1"/>
</dbReference>
<dbReference type="SUPFAM" id="SSF54236">
    <property type="entry name" value="Ubiquitin-like"/>
    <property type="match status" value="1"/>
</dbReference>
<dbReference type="OrthoDB" id="10254930at2759"/>
<dbReference type="InterPro" id="IPR006553">
    <property type="entry name" value="Leu-rich_rpt_Cys-con_subtyp"/>
</dbReference>
<protein>
    <submittedName>
        <fullName evidence="5">Uncharacterized protein LOC117354776 isoform X1</fullName>
    </submittedName>
</protein>
<dbReference type="InterPro" id="IPR009060">
    <property type="entry name" value="UBA-like_sf"/>
</dbReference>
<dbReference type="Gene3D" id="1.10.8.10">
    <property type="entry name" value="DNA helicase RuvA subunit, C-terminal domain"/>
    <property type="match status" value="1"/>
</dbReference>
<dbReference type="PANTHER" id="PTHR13318">
    <property type="entry name" value="PARTNER OF PAIRED, ISOFORM B-RELATED"/>
    <property type="match status" value="1"/>
</dbReference>
<dbReference type="PROSITE" id="PS50030">
    <property type="entry name" value="UBA"/>
    <property type="match status" value="1"/>
</dbReference>
<keyword evidence="4" id="KW-1185">Reference proteome</keyword>
<sequence length="930" mass="102594">MESCGTIGDLFLTLYEMGFNERQVQAAVQAGFLSVQEATEWLLQGGQERQRLQTTSAHEASSSAIAAFNLPCFPQRQESQTSPEAWATDNSPQAYRTIPFCMYGDEVPQSSRMRVEKQEFEEKQRMQLAQEVKTERRNKKRVREEEHELVMQRIADDRKSFQEKAAQVLKLDLSPRQSQKQGSEVQRAGDGHCQLMIRLPSGDSFRQCFLASAPLGKVKGRIDELYPHLQSFSLLQTFPRRLFSQAELSESLESLGLMPSATLCVQSGDCLSAESPANVGAPFQEQGAGAWPLSPRLQVLPDDSHVWGEGEVLGVCDKTANPEVPLQEGKGLLSVLNPPAHGVGPENPGIRGLSDTTSRHHIWGRGQRLVAGGEVGEGNEQDPEEEDIVLPGFAQSPALPWNRGEERMDHQWPAAVHRLRAEDPSSHPPSRGGLPSPQDLPGLMVQAAVQRLQNLAQEDAGLPQQPFPVRKLSRAPQVPSLFHLTLRATVLLMTAPSMQYCSSLSSLTPELAERLIAYMIQERILRPRVLELFFGCPILKIVLNCYPYATNELLRQLQAFQSLKHLSLVSCPLITDQGMVVVKYLQKLQYLNLRACVRLTDAALHYIKGLSHLSHLVLDQTKVTDAGVIDYLSSAPSCLTQLSLNQTDITDKTLCVLPQQVSRLRVLSIKQTKVSDLCAVQNLKSLHTLHLDNTSIVESSLLPLSAHPALSTLTLTGIQSMDGDAALQLISGLKLIHLALPSRHSITDIGLSFLCHFQDLLELDLTDYSHVTDEGIRNLSTLIRMKKLSLSNTLLTDSGLLHLQNLQHLEDLCLDRTTVTSTGVSKCIPHLPHLQVLGLASSHVGDNVLKLGIRQCKQLLKLNLSRTRVTDKGLRHLRHLKLSQLNLDGSGVTLAGVANLLNLCPSVISIRASNLQALSPDQVSDDECSN</sequence>
<evidence type="ECO:0000313" key="5">
    <source>
        <dbReference type="RefSeq" id="XP_033788629.1"/>
    </source>
</evidence>
<reference evidence="5" key="1">
    <citation type="submission" date="2025-08" db="UniProtKB">
        <authorList>
            <consortium name="RefSeq"/>
        </authorList>
    </citation>
    <scope>IDENTIFICATION</scope>
</reference>
<dbReference type="Pfam" id="PF00789">
    <property type="entry name" value="UBX"/>
    <property type="match status" value="1"/>
</dbReference>
<dbReference type="KEGG" id="gsh:117354776"/>
<dbReference type="InterPro" id="IPR032675">
    <property type="entry name" value="LRR_dom_sf"/>
</dbReference>
<dbReference type="InterPro" id="IPR015940">
    <property type="entry name" value="UBA"/>
</dbReference>
<dbReference type="Gene3D" id="3.80.10.10">
    <property type="entry name" value="Ribonuclease Inhibitor"/>
    <property type="match status" value="4"/>
</dbReference>
<feature type="domain" description="UBA" evidence="2">
    <location>
        <begin position="1"/>
        <end position="45"/>
    </location>
</feature>
<dbReference type="GeneID" id="117354776"/>
<evidence type="ECO:0000256" key="1">
    <source>
        <dbReference type="SAM" id="MobiDB-lite"/>
    </source>
</evidence>
<evidence type="ECO:0000259" key="3">
    <source>
        <dbReference type="PROSITE" id="PS50033"/>
    </source>
</evidence>
<dbReference type="GO" id="GO:0031146">
    <property type="term" value="P:SCF-dependent proteasomal ubiquitin-dependent protein catabolic process"/>
    <property type="evidence" value="ECO:0007669"/>
    <property type="project" value="TreeGrafter"/>
</dbReference>
<dbReference type="SUPFAM" id="SSF46934">
    <property type="entry name" value="UBA-like"/>
    <property type="match status" value="1"/>
</dbReference>
<gene>
    <name evidence="5" type="primary">LOC117354776</name>
</gene>
<organism evidence="4 5">
    <name type="scientific">Geotrypetes seraphini</name>
    <name type="common">Gaboon caecilian</name>
    <name type="synonym">Caecilia seraphini</name>
    <dbReference type="NCBI Taxonomy" id="260995"/>
    <lineage>
        <taxon>Eukaryota</taxon>
        <taxon>Metazoa</taxon>
        <taxon>Chordata</taxon>
        <taxon>Craniata</taxon>
        <taxon>Vertebrata</taxon>
        <taxon>Euteleostomi</taxon>
        <taxon>Amphibia</taxon>
        <taxon>Gymnophiona</taxon>
        <taxon>Geotrypetes</taxon>
    </lineage>
</organism>
<dbReference type="RefSeq" id="XP_033788629.1">
    <property type="nucleotide sequence ID" value="XM_033932738.1"/>
</dbReference>
<dbReference type="SMART" id="SM00166">
    <property type="entry name" value="UBX"/>
    <property type="match status" value="1"/>
</dbReference>
<accession>A0A6P8PXH5</accession>
<dbReference type="InParanoid" id="A0A6P8PXH5"/>
<dbReference type="InterPro" id="IPR029071">
    <property type="entry name" value="Ubiquitin-like_domsf"/>
</dbReference>
<dbReference type="PROSITE" id="PS50033">
    <property type="entry name" value="UBX"/>
    <property type="match status" value="1"/>
</dbReference>
<evidence type="ECO:0000313" key="4">
    <source>
        <dbReference type="Proteomes" id="UP000515159"/>
    </source>
</evidence>
<dbReference type="GO" id="GO:0019005">
    <property type="term" value="C:SCF ubiquitin ligase complex"/>
    <property type="evidence" value="ECO:0007669"/>
    <property type="project" value="TreeGrafter"/>
</dbReference>
<feature type="domain" description="UBX" evidence="3">
    <location>
        <begin position="188"/>
        <end position="265"/>
    </location>
</feature>
<dbReference type="AlphaFoldDB" id="A0A6P8PXH5"/>
<dbReference type="SUPFAM" id="SSF52047">
    <property type="entry name" value="RNI-like"/>
    <property type="match status" value="3"/>
</dbReference>
<dbReference type="InterPro" id="IPR001012">
    <property type="entry name" value="UBX_dom"/>
</dbReference>
<proteinExistence type="predicted"/>
<dbReference type="Gene3D" id="3.10.20.90">
    <property type="entry name" value="Phosphatidylinositol 3-kinase Catalytic Subunit, Chain A, domain 1"/>
    <property type="match status" value="1"/>
</dbReference>
<dbReference type="SMART" id="SM00367">
    <property type="entry name" value="LRR_CC"/>
    <property type="match status" value="4"/>
</dbReference>